<dbReference type="Pfam" id="PF23550">
    <property type="entry name" value="zf_Tbcl_Rhp7"/>
    <property type="match status" value="1"/>
</dbReference>
<organism evidence="4">
    <name type="scientific">Schizophyllum commune (strain H4-8 / FGSC 9210)</name>
    <name type="common">Split gill fungus</name>
    <dbReference type="NCBI Taxonomy" id="578458"/>
    <lineage>
        <taxon>Eukaryota</taxon>
        <taxon>Fungi</taxon>
        <taxon>Dikarya</taxon>
        <taxon>Basidiomycota</taxon>
        <taxon>Agaricomycotina</taxon>
        <taxon>Agaricomycetes</taxon>
        <taxon>Agaricomycetidae</taxon>
        <taxon>Agaricales</taxon>
        <taxon>Schizophyllaceae</taxon>
        <taxon>Schizophyllum</taxon>
    </lineage>
</organism>
<feature type="region of interest" description="Disordered" evidence="1">
    <location>
        <begin position="53"/>
        <end position="72"/>
    </location>
</feature>
<evidence type="ECO:0000256" key="1">
    <source>
        <dbReference type="SAM" id="MobiDB-lite"/>
    </source>
</evidence>
<dbReference type="STRING" id="578458.D8Q1Y6"/>
<dbReference type="PANTHER" id="PTHR13318">
    <property type="entry name" value="PARTNER OF PAIRED, ISOFORM B-RELATED"/>
    <property type="match status" value="1"/>
</dbReference>
<dbReference type="SMART" id="SM00367">
    <property type="entry name" value="LRR_CC"/>
    <property type="match status" value="5"/>
</dbReference>
<dbReference type="KEGG" id="scm:SCHCO_02494729"/>
<dbReference type="VEuPathDB" id="FungiDB:SCHCODRAFT_02494729"/>
<dbReference type="SUPFAM" id="SSF52047">
    <property type="entry name" value="RNI-like"/>
    <property type="match status" value="1"/>
</dbReference>
<dbReference type="InterPro" id="IPR056451">
    <property type="entry name" value="Znf_Tbcl_Rhp7"/>
</dbReference>
<dbReference type="Gene3D" id="3.80.10.10">
    <property type="entry name" value="Ribonuclease Inhibitor"/>
    <property type="match status" value="2"/>
</dbReference>
<dbReference type="OMA" id="MCGQLNN"/>
<evidence type="ECO:0000313" key="4">
    <source>
        <dbReference type="Proteomes" id="UP000007431"/>
    </source>
</evidence>
<dbReference type="OrthoDB" id="421226at2759"/>
<accession>D8Q1Y6</accession>
<dbReference type="GeneID" id="9596024"/>
<dbReference type="Proteomes" id="UP000007431">
    <property type="component" value="Unassembled WGS sequence"/>
</dbReference>
<dbReference type="AlphaFoldDB" id="D8Q1Y6"/>
<proteinExistence type="predicted"/>
<name>D8Q1Y6_SCHCM</name>
<dbReference type="GO" id="GO:0031146">
    <property type="term" value="P:SCF-dependent proteasomal ubiquitin-dependent protein catabolic process"/>
    <property type="evidence" value="ECO:0007669"/>
    <property type="project" value="TreeGrafter"/>
</dbReference>
<feature type="domain" description="DNA repair protein rhp7 treble clef" evidence="2">
    <location>
        <begin position="9"/>
        <end position="46"/>
    </location>
</feature>
<dbReference type="EMBL" id="GL377305">
    <property type="protein sequence ID" value="EFI98588.1"/>
    <property type="molecule type" value="Genomic_DNA"/>
</dbReference>
<dbReference type="InterPro" id="IPR006553">
    <property type="entry name" value="Leu-rich_rpt_Cys-con_subtyp"/>
</dbReference>
<protein>
    <recommendedName>
        <fullName evidence="2">DNA repair protein rhp7 treble clef domain-containing protein</fullName>
    </recommendedName>
</protein>
<dbReference type="eggNOG" id="KOG1947">
    <property type="taxonomic scope" value="Eukaryota"/>
</dbReference>
<dbReference type="FunCoup" id="D8Q1Y6">
    <property type="interactions" value="192"/>
</dbReference>
<dbReference type="GO" id="GO:0019005">
    <property type="term" value="C:SCF ubiquitin ligase complex"/>
    <property type="evidence" value="ECO:0007669"/>
    <property type="project" value="TreeGrafter"/>
</dbReference>
<dbReference type="HOGENOM" id="CLU_006598_2_0_1"/>
<dbReference type="InParanoid" id="D8Q1Y6"/>
<sequence length="466" mass="51324">MRGGGKPPVGSFSNCARCEKQFTVTKYTMAANPGPGWLCHPCAKAGGIDPFKKPAVAPKPKRRRAEDKKSTTFEERRFPSLVSICVQIITRNIDNIEALGDIGTMNMQEISKAISKTRGLTPENVKLFYDAVQSKLTLYDATNLPSAAFSVMGALNPRLTTLRLDFCGQMDSAALDALSSHLPELKNIELLGPFLVRTESWQRFFQNHQLEEFLITQSPRFDLACLRALLASSGKSLRRLRLREVGKLNDKFINELCSLRDAPLQHLDLAHPSHSCSEDALIDLVKAVGSDLRYLDFSAHDELSDVFLTEGLAPHCHHVATLILQHLPLLTDAGVAGFFANYHCTPLTTLDLSRNPDLSSAALAALLAHSGSALERLSINGWKDTKHEALMEIGARAKELREVDVGWCREVDDFVVKAILEGGEDGVRPEHLQKVWVWGCGRVKGVFPRRPGVSVFGVEAHQVGGE</sequence>
<reference evidence="3 4" key="1">
    <citation type="journal article" date="2010" name="Nat. Biotechnol.">
        <title>Genome sequence of the model mushroom Schizophyllum commune.</title>
        <authorList>
            <person name="Ohm R.A."/>
            <person name="de Jong J.F."/>
            <person name="Lugones L.G."/>
            <person name="Aerts A."/>
            <person name="Kothe E."/>
            <person name="Stajich J.E."/>
            <person name="de Vries R.P."/>
            <person name="Record E."/>
            <person name="Levasseur A."/>
            <person name="Baker S.E."/>
            <person name="Bartholomew K.A."/>
            <person name="Coutinho P.M."/>
            <person name="Erdmann S."/>
            <person name="Fowler T.J."/>
            <person name="Gathman A.C."/>
            <person name="Lombard V."/>
            <person name="Henrissat B."/>
            <person name="Knabe N."/>
            <person name="Kuees U."/>
            <person name="Lilly W.W."/>
            <person name="Lindquist E."/>
            <person name="Lucas S."/>
            <person name="Magnuson J.K."/>
            <person name="Piumi F."/>
            <person name="Raudaskoski M."/>
            <person name="Salamov A."/>
            <person name="Schmutz J."/>
            <person name="Schwarze F.W.M.R."/>
            <person name="vanKuyk P.A."/>
            <person name="Horton J.S."/>
            <person name="Grigoriev I.V."/>
            <person name="Woesten H.A.B."/>
        </authorList>
    </citation>
    <scope>NUCLEOTIDE SEQUENCE [LARGE SCALE GENOMIC DNA]</scope>
    <source>
        <strain evidence="4">H4-8 / FGSC 9210</strain>
    </source>
</reference>
<gene>
    <name evidence="3" type="ORF">SCHCODRAFT_67615</name>
</gene>
<keyword evidence="4" id="KW-1185">Reference proteome</keyword>
<dbReference type="InterPro" id="IPR032675">
    <property type="entry name" value="LRR_dom_sf"/>
</dbReference>
<evidence type="ECO:0000313" key="3">
    <source>
        <dbReference type="EMBL" id="EFI98588.1"/>
    </source>
</evidence>
<dbReference type="RefSeq" id="XP_003033491.1">
    <property type="nucleotide sequence ID" value="XM_003033445.1"/>
</dbReference>
<evidence type="ECO:0000259" key="2">
    <source>
        <dbReference type="Pfam" id="PF23550"/>
    </source>
</evidence>